<evidence type="ECO:0000313" key="2">
    <source>
        <dbReference type="Ensembl" id="ENSSHBP00005017180.1"/>
    </source>
</evidence>
<reference evidence="2" key="3">
    <citation type="submission" date="2025-09" db="UniProtKB">
        <authorList>
            <consortium name="Ensembl"/>
        </authorList>
    </citation>
    <scope>IDENTIFICATION</scope>
</reference>
<sequence>AKGMNHFAKHGREERGYSWVTSLTSGTSAPPRVLGEGRPKVPTMALTDTGPAAVWPRTGQVLCAGQVPPEGTCHWRGGAPLSCQRCGTLCSVHLRHPPLASTKA</sequence>
<feature type="region of interest" description="Disordered" evidence="1">
    <location>
        <begin position="18"/>
        <end position="51"/>
    </location>
</feature>
<proteinExistence type="predicted"/>
<evidence type="ECO:0000256" key="1">
    <source>
        <dbReference type="SAM" id="MobiDB-lite"/>
    </source>
</evidence>
<evidence type="ECO:0000313" key="3">
    <source>
        <dbReference type="Proteomes" id="UP000472266"/>
    </source>
</evidence>
<keyword evidence="3" id="KW-1185">Reference proteome</keyword>
<dbReference type="InParanoid" id="A0A672UPJ0"/>
<dbReference type="Proteomes" id="UP000472266">
    <property type="component" value="Chromosome 10"/>
</dbReference>
<organism evidence="2 3">
    <name type="scientific">Strigops habroptila</name>
    <name type="common">Kakapo</name>
    <dbReference type="NCBI Taxonomy" id="2489341"/>
    <lineage>
        <taxon>Eukaryota</taxon>
        <taxon>Metazoa</taxon>
        <taxon>Chordata</taxon>
        <taxon>Craniata</taxon>
        <taxon>Vertebrata</taxon>
        <taxon>Euteleostomi</taxon>
        <taxon>Archelosauria</taxon>
        <taxon>Archosauria</taxon>
        <taxon>Dinosauria</taxon>
        <taxon>Saurischia</taxon>
        <taxon>Theropoda</taxon>
        <taxon>Coelurosauria</taxon>
        <taxon>Aves</taxon>
        <taxon>Neognathae</taxon>
        <taxon>Neoaves</taxon>
        <taxon>Telluraves</taxon>
        <taxon>Australaves</taxon>
        <taxon>Psittaciformes</taxon>
        <taxon>Psittacidae</taxon>
        <taxon>Strigops</taxon>
    </lineage>
</organism>
<name>A0A672UPJ0_STRHB</name>
<protein>
    <submittedName>
        <fullName evidence="2">Uncharacterized protein</fullName>
    </submittedName>
</protein>
<feature type="compositionally biased region" description="Polar residues" evidence="1">
    <location>
        <begin position="19"/>
        <end position="28"/>
    </location>
</feature>
<accession>A0A672UPJ0</accession>
<dbReference type="Ensembl" id="ENSSHBT00005020536.1">
    <property type="protein sequence ID" value="ENSSHBP00005017180.1"/>
    <property type="gene ID" value="ENSSHBG00005014900.1"/>
</dbReference>
<reference evidence="2 3" key="1">
    <citation type="submission" date="2019-11" db="EMBL/GenBank/DDBJ databases">
        <title>Strigops habroptila (kakapo) genome, bStrHab1, primary haplotype, v2.</title>
        <authorList>
            <person name="Jarvis E.D."/>
            <person name="Howard J."/>
            <person name="Rhie A."/>
            <person name="Phillippy A."/>
            <person name="Korlach J."/>
            <person name="Digby A."/>
            <person name="Iorns D."/>
            <person name="Eason D."/>
            <person name="Robertson B."/>
            <person name="Raemaekers T."/>
            <person name="Howe K."/>
            <person name="Lewin H."/>
            <person name="Damas J."/>
            <person name="Hastie A."/>
            <person name="Tracey A."/>
            <person name="Chow W."/>
            <person name="Fedrigo O."/>
        </authorList>
    </citation>
    <scope>NUCLEOTIDE SEQUENCE [LARGE SCALE GENOMIC DNA]</scope>
</reference>
<reference evidence="2" key="2">
    <citation type="submission" date="2025-08" db="UniProtKB">
        <authorList>
            <consortium name="Ensembl"/>
        </authorList>
    </citation>
    <scope>IDENTIFICATION</scope>
</reference>
<dbReference type="AlphaFoldDB" id="A0A672UPJ0"/>